<dbReference type="EMBL" id="QGLF01000004">
    <property type="protein sequence ID" value="PWR19586.1"/>
    <property type="molecule type" value="Genomic_DNA"/>
</dbReference>
<accession>A0A317E0C9</accession>
<dbReference type="Gene3D" id="3.40.30.10">
    <property type="entry name" value="Glutaredoxin"/>
    <property type="match status" value="1"/>
</dbReference>
<dbReference type="InterPro" id="IPR029759">
    <property type="entry name" value="GPX_AS"/>
</dbReference>
<sequence length="178" mass="19179">MLARLAFVIALLMPALAAAETAFDFAFRKLEGGELPLSAYRGKALLVVNTASFCGFTSQYEGMVTLWNTYRDRGLVVIGVPSNDFNQEPGNAGDIREFCDLTYGVDFPMADKEQVSGPGAHPFYAWAAATFGADKVPSWNFHKYLISPEGQIVAAYSGLTGPTAGSLTDAIEMVLPRP</sequence>
<comment type="similarity">
    <text evidence="1 5">Belongs to the glutathione peroxidase family.</text>
</comment>
<dbReference type="PANTHER" id="PTHR11592:SF78">
    <property type="entry name" value="GLUTATHIONE PEROXIDASE"/>
    <property type="match status" value="1"/>
</dbReference>
<evidence type="ECO:0000256" key="3">
    <source>
        <dbReference type="ARBA" id="ARBA00023002"/>
    </source>
</evidence>
<dbReference type="PANTHER" id="PTHR11592">
    <property type="entry name" value="GLUTATHIONE PEROXIDASE"/>
    <property type="match status" value="1"/>
</dbReference>
<evidence type="ECO:0000256" key="6">
    <source>
        <dbReference type="SAM" id="SignalP"/>
    </source>
</evidence>
<feature type="active site" evidence="4">
    <location>
        <position position="54"/>
    </location>
</feature>
<dbReference type="InterPro" id="IPR013766">
    <property type="entry name" value="Thioredoxin_domain"/>
</dbReference>
<dbReference type="InterPro" id="IPR000889">
    <property type="entry name" value="Glutathione_peroxidase"/>
</dbReference>
<feature type="domain" description="Thioredoxin" evidence="7">
    <location>
        <begin position="16"/>
        <end position="176"/>
    </location>
</feature>
<dbReference type="Proteomes" id="UP000246077">
    <property type="component" value="Unassembled WGS sequence"/>
</dbReference>
<dbReference type="PRINTS" id="PR01011">
    <property type="entry name" value="GLUTPROXDASE"/>
</dbReference>
<organism evidence="8 9">
    <name type="scientific">Zavarzinia compransoris</name>
    <dbReference type="NCBI Taxonomy" id="1264899"/>
    <lineage>
        <taxon>Bacteria</taxon>
        <taxon>Pseudomonadati</taxon>
        <taxon>Pseudomonadota</taxon>
        <taxon>Alphaproteobacteria</taxon>
        <taxon>Rhodospirillales</taxon>
        <taxon>Zavarziniaceae</taxon>
        <taxon>Zavarzinia</taxon>
    </lineage>
</organism>
<evidence type="ECO:0000256" key="1">
    <source>
        <dbReference type="ARBA" id="ARBA00006926"/>
    </source>
</evidence>
<dbReference type="AlphaFoldDB" id="A0A317E0C9"/>
<evidence type="ECO:0000256" key="2">
    <source>
        <dbReference type="ARBA" id="ARBA00022559"/>
    </source>
</evidence>
<dbReference type="PIRSF" id="PIRSF000303">
    <property type="entry name" value="Glutathion_perox"/>
    <property type="match status" value="1"/>
</dbReference>
<dbReference type="SUPFAM" id="SSF52833">
    <property type="entry name" value="Thioredoxin-like"/>
    <property type="match status" value="1"/>
</dbReference>
<feature type="chain" id="PRO_5016319240" description="Glutathione peroxidase" evidence="6">
    <location>
        <begin position="18"/>
        <end position="178"/>
    </location>
</feature>
<evidence type="ECO:0000256" key="4">
    <source>
        <dbReference type="PIRSR" id="PIRSR000303-1"/>
    </source>
</evidence>
<name>A0A317E0C9_9PROT</name>
<feature type="signal peptide" evidence="6">
    <location>
        <begin position="1"/>
        <end position="17"/>
    </location>
</feature>
<evidence type="ECO:0000313" key="9">
    <source>
        <dbReference type="Proteomes" id="UP000246077"/>
    </source>
</evidence>
<reference evidence="9" key="1">
    <citation type="submission" date="2018-05" db="EMBL/GenBank/DDBJ databases">
        <title>Zavarzinia sp. HR-AS.</title>
        <authorList>
            <person name="Lee Y."/>
            <person name="Jeon C.O."/>
        </authorList>
    </citation>
    <scope>NUCLEOTIDE SEQUENCE [LARGE SCALE GENOMIC DNA]</scope>
    <source>
        <strain evidence="9">DSM 1231</strain>
    </source>
</reference>
<evidence type="ECO:0000259" key="7">
    <source>
        <dbReference type="PROSITE" id="PS51352"/>
    </source>
</evidence>
<gene>
    <name evidence="8" type="ORF">DKG75_14020</name>
</gene>
<keyword evidence="3 5" id="KW-0560">Oxidoreductase</keyword>
<dbReference type="RefSeq" id="WP_109921760.1">
    <property type="nucleotide sequence ID" value="NZ_QGLF01000004.1"/>
</dbReference>
<dbReference type="GO" id="GO:0004601">
    <property type="term" value="F:peroxidase activity"/>
    <property type="evidence" value="ECO:0007669"/>
    <property type="project" value="UniProtKB-KW"/>
</dbReference>
<dbReference type="OrthoDB" id="9785502at2"/>
<keyword evidence="6" id="KW-0732">Signal</keyword>
<comment type="caution">
    <text evidence="8">The sequence shown here is derived from an EMBL/GenBank/DDBJ whole genome shotgun (WGS) entry which is preliminary data.</text>
</comment>
<evidence type="ECO:0000256" key="5">
    <source>
        <dbReference type="RuleBase" id="RU000499"/>
    </source>
</evidence>
<dbReference type="GO" id="GO:0034599">
    <property type="term" value="P:cellular response to oxidative stress"/>
    <property type="evidence" value="ECO:0007669"/>
    <property type="project" value="TreeGrafter"/>
</dbReference>
<dbReference type="PROSITE" id="PS51355">
    <property type="entry name" value="GLUTATHIONE_PEROXID_3"/>
    <property type="match status" value="1"/>
</dbReference>
<proteinExistence type="inferred from homology"/>
<keyword evidence="9" id="KW-1185">Reference proteome</keyword>
<evidence type="ECO:0000313" key="8">
    <source>
        <dbReference type="EMBL" id="PWR19586.1"/>
    </source>
</evidence>
<dbReference type="PROSITE" id="PS51352">
    <property type="entry name" value="THIOREDOXIN_2"/>
    <property type="match status" value="1"/>
</dbReference>
<protein>
    <recommendedName>
        <fullName evidence="5">Glutathione peroxidase</fullName>
    </recommendedName>
</protein>
<keyword evidence="2 5" id="KW-0575">Peroxidase</keyword>
<dbReference type="CDD" id="cd00340">
    <property type="entry name" value="GSH_Peroxidase"/>
    <property type="match status" value="1"/>
</dbReference>
<dbReference type="Pfam" id="PF00255">
    <property type="entry name" value="GSHPx"/>
    <property type="match status" value="1"/>
</dbReference>
<dbReference type="PROSITE" id="PS00460">
    <property type="entry name" value="GLUTATHIONE_PEROXID_1"/>
    <property type="match status" value="1"/>
</dbReference>
<dbReference type="InterPro" id="IPR036249">
    <property type="entry name" value="Thioredoxin-like_sf"/>
</dbReference>